<dbReference type="Pfam" id="PF23256">
    <property type="entry name" value="CHX17_2nd"/>
    <property type="match status" value="1"/>
</dbReference>
<keyword evidence="2" id="KW-0813">Transport</keyword>
<evidence type="ECO:0000313" key="10">
    <source>
        <dbReference type="Proteomes" id="UP000242715"/>
    </source>
</evidence>
<dbReference type="OrthoDB" id="754456at2759"/>
<evidence type="ECO:0008006" key="11">
    <source>
        <dbReference type="Google" id="ProtNLM"/>
    </source>
</evidence>
<dbReference type="InterPro" id="IPR057290">
    <property type="entry name" value="CHX17_C"/>
</dbReference>
<evidence type="ECO:0000256" key="2">
    <source>
        <dbReference type="ARBA" id="ARBA00022448"/>
    </source>
</evidence>
<dbReference type="PANTHER" id="PTHR32468">
    <property type="entry name" value="CATION/H + ANTIPORTER"/>
    <property type="match status" value="1"/>
</dbReference>
<dbReference type="InterPro" id="IPR050794">
    <property type="entry name" value="CPA2_transporter"/>
</dbReference>
<evidence type="ECO:0000259" key="7">
    <source>
        <dbReference type="Pfam" id="PF23256"/>
    </source>
</evidence>
<dbReference type="PANTHER" id="PTHR32468:SF92">
    <property type="entry name" value="CATION_H+ EXCHANGER 3"/>
    <property type="match status" value="1"/>
</dbReference>
<keyword evidence="6" id="KW-1133">Transmembrane helix</keyword>
<evidence type="ECO:0000259" key="8">
    <source>
        <dbReference type="Pfam" id="PF23259"/>
    </source>
</evidence>
<feature type="transmembrane region" description="Helical" evidence="6">
    <location>
        <begin position="124"/>
        <end position="145"/>
    </location>
</feature>
<comment type="subcellular location">
    <subcellularLocation>
        <location evidence="1">Membrane</location>
        <topology evidence="1">Multi-pass membrane protein</topology>
    </subcellularLocation>
</comment>
<feature type="domain" description="Cation/H(+) antiporter C-terminal" evidence="8">
    <location>
        <begin position="397"/>
        <end position="555"/>
    </location>
</feature>
<dbReference type="InterPro" id="IPR057291">
    <property type="entry name" value="CHX17_2nd"/>
</dbReference>
<dbReference type="AlphaFoldDB" id="A0A2Z6M9G3"/>
<keyword evidence="6" id="KW-0812">Transmembrane</keyword>
<feature type="transmembrane region" description="Helical" evidence="6">
    <location>
        <begin position="165"/>
        <end position="198"/>
    </location>
</feature>
<keyword evidence="4" id="KW-0630">Potassium</keyword>
<dbReference type="GO" id="GO:0006813">
    <property type="term" value="P:potassium ion transport"/>
    <property type="evidence" value="ECO:0007669"/>
    <property type="project" value="UniProtKB-KW"/>
</dbReference>
<dbReference type="Gene3D" id="1.20.1530.20">
    <property type="match status" value="1"/>
</dbReference>
<feature type="transmembrane region" description="Helical" evidence="6">
    <location>
        <begin position="16"/>
        <end position="37"/>
    </location>
</feature>
<protein>
    <recommendedName>
        <fullName evidence="11">Cation/H+ exchanger domain-containing protein</fullName>
    </recommendedName>
</protein>
<evidence type="ECO:0000313" key="9">
    <source>
        <dbReference type="EMBL" id="GAU28581.1"/>
    </source>
</evidence>
<evidence type="ECO:0000256" key="1">
    <source>
        <dbReference type="ARBA" id="ARBA00004141"/>
    </source>
</evidence>
<keyword evidence="6" id="KW-0472">Membrane</keyword>
<name>A0A2Z6M9G3_TRISU</name>
<evidence type="ECO:0000256" key="5">
    <source>
        <dbReference type="ARBA" id="ARBA00023065"/>
    </source>
</evidence>
<dbReference type="GO" id="GO:0016020">
    <property type="term" value="C:membrane"/>
    <property type="evidence" value="ECO:0007669"/>
    <property type="project" value="UniProtKB-SubCell"/>
</dbReference>
<sequence length="570" mass="62436">MDPYVLFKRPSRDVQVAYAGIIITFILAVAITPFLHYFTNDTQSHLVEFTLALSILLSSTASPVLTRLITSLNIGKSDIGKLVIAAGMYSDFLSSLVLSVGYISMPLDTFCDNIEKKGRLKRAIVMNSAVLGQALFTATVSPLFMRWVNNENPEGKPMKGSHLVLSIAFMMGCGSNTSAGIALIIAIFFTVVHAPPVVAHIIKRAKRKVPTHRMSLQLLDPSSELRILLCLHGPDNISASINFMEITRGKSDPGILVYVTEMIELTNQIAVTVERGEGIETTNVKDKDVMEMRDTITSSFQAYIDDDGDGVTLKRTMAVSTINNMAQDICTLAEDLMIALIILPFHRRQCVDGKLDGGNQGFRYVNRKLLKSAPCSVGILVNRGLGSIEKISKTHVSLNVATVFIGGKDDREALAYTGRVAGHPGVKLTVIRFLVDTSVESSRISAYRVSLPDNGEEMGLDDECFAHFYDKYISGGRISYMEKHLANAAETFSTLRSFEGQYSLVIVGREGGLNSILTKGMNDWQQCPELGPIGDVLSGPDFSKTVSVLVIQQHKHKGEIDGLDEEFNIM</sequence>
<dbReference type="GO" id="GO:0006885">
    <property type="term" value="P:regulation of pH"/>
    <property type="evidence" value="ECO:0007669"/>
    <property type="project" value="TreeGrafter"/>
</dbReference>
<keyword evidence="3" id="KW-0633">Potassium transport</keyword>
<feature type="transmembrane region" description="Helical" evidence="6">
    <location>
        <begin position="49"/>
        <end position="70"/>
    </location>
</feature>
<accession>A0A2Z6M9G3</accession>
<dbReference type="Pfam" id="PF23259">
    <property type="entry name" value="CHX17_C"/>
    <property type="match status" value="1"/>
</dbReference>
<feature type="domain" description="Cation/H(+) antiporter central" evidence="7">
    <location>
        <begin position="275"/>
        <end position="392"/>
    </location>
</feature>
<dbReference type="GO" id="GO:0012505">
    <property type="term" value="C:endomembrane system"/>
    <property type="evidence" value="ECO:0007669"/>
    <property type="project" value="TreeGrafter"/>
</dbReference>
<dbReference type="EMBL" id="DF973375">
    <property type="protein sequence ID" value="GAU28581.1"/>
    <property type="molecule type" value="Genomic_DNA"/>
</dbReference>
<reference evidence="10" key="1">
    <citation type="journal article" date="2017" name="Front. Plant Sci.">
        <title>Climate Clever Clovers: New Paradigm to Reduce the Environmental Footprint of Ruminants by Breeding Low Methanogenic Forages Utilizing Haplotype Variation.</title>
        <authorList>
            <person name="Kaur P."/>
            <person name="Appels R."/>
            <person name="Bayer P.E."/>
            <person name="Keeble-Gagnere G."/>
            <person name="Wang J."/>
            <person name="Hirakawa H."/>
            <person name="Shirasawa K."/>
            <person name="Vercoe P."/>
            <person name="Stefanova K."/>
            <person name="Durmic Z."/>
            <person name="Nichols P."/>
            <person name="Revell C."/>
            <person name="Isobe S.N."/>
            <person name="Edwards D."/>
            <person name="Erskine W."/>
        </authorList>
    </citation>
    <scope>NUCLEOTIDE SEQUENCE [LARGE SCALE GENOMIC DNA]</scope>
    <source>
        <strain evidence="10">cv. Daliak</strain>
    </source>
</reference>
<dbReference type="InterPro" id="IPR038770">
    <property type="entry name" value="Na+/solute_symporter_sf"/>
</dbReference>
<proteinExistence type="predicted"/>
<feature type="transmembrane region" description="Helical" evidence="6">
    <location>
        <begin position="82"/>
        <end position="103"/>
    </location>
</feature>
<dbReference type="Proteomes" id="UP000242715">
    <property type="component" value="Unassembled WGS sequence"/>
</dbReference>
<dbReference type="GO" id="GO:0098662">
    <property type="term" value="P:inorganic cation transmembrane transport"/>
    <property type="evidence" value="ECO:0007669"/>
    <property type="project" value="TreeGrafter"/>
</dbReference>
<evidence type="ECO:0000256" key="4">
    <source>
        <dbReference type="ARBA" id="ARBA00022958"/>
    </source>
</evidence>
<keyword evidence="10" id="KW-1185">Reference proteome</keyword>
<evidence type="ECO:0000256" key="6">
    <source>
        <dbReference type="SAM" id="Phobius"/>
    </source>
</evidence>
<keyword evidence="5" id="KW-0406">Ion transport</keyword>
<organism evidence="9 10">
    <name type="scientific">Trifolium subterraneum</name>
    <name type="common">Subterranean clover</name>
    <dbReference type="NCBI Taxonomy" id="3900"/>
    <lineage>
        <taxon>Eukaryota</taxon>
        <taxon>Viridiplantae</taxon>
        <taxon>Streptophyta</taxon>
        <taxon>Embryophyta</taxon>
        <taxon>Tracheophyta</taxon>
        <taxon>Spermatophyta</taxon>
        <taxon>Magnoliopsida</taxon>
        <taxon>eudicotyledons</taxon>
        <taxon>Gunneridae</taxon>
        <taxon>Pentapetalae</taxon>
        <taxon>rosids</taxon>
        <taxon>fabids</taxon>
        <taxon>Fabales</taxon>
        <taxon>Fabaceae</taxon>
        <taxon>Papilionoideae</taxon>
        <taxon>50 kb inversion clade</taxon>
        <taxon>NPAAA clade</taxon>
        <taxon>Hologalegina</taxon>
        <taxon>IRL clade</taxon>
        <taxon>Trifolieae</taxon>
        <taxon>Trifolium</taxon>
    </lineage>
</organism>
<gene>
    <name evidence="9" type="ORF">TSUD_269210</name>
</gene>
<evidence type="ECO:0000256" key="3">
    <source>
        <dbReference type="ARBA" id="ARBA00022538"/>
    </source>
</evidence>